<dbReference type="SUPFAM" id="SSF56801">
    <property type="entry name" value="Acetyl-CoA synthetase-like"/>
    <property type="match status" value="1"/>
</dbReference>
<dbReference type="InterPro" id="IPR020845">
    <property type="entry name" value="AMP-binding_CS"/>
</dbReference>
<dbReference type="Pfam" id="PF13193">
    <property type="entry name" value="AMP-binding_C"/>
    <property type="match status" value="1"/>
</dbReference>
<feature type="domain" description="Acetyl-coenzyme A synthetase N-terminal" evidence="4">
    <location>
        <begin position="4"/>
        <end position="58"/>
    </location>
</feature>
<dbReference type="InterPro" id="IPR042099">
    <property type="entry name" value="ANL_N_sf"/>
</dbReference>
<reference evidence="5" key="1">
    <citation type="submission" date="2022-08" db="EMBL/GenBank/DDBJ databases">
        <authorList>
            <person name="Dzunkova M."/>
            <person name="La Clair J."/>
            <person name="Tyml T."/>
            <person name="Doud D."/>
            <person name="Schulz F."/>
            <person name="Piquer S."/>
            <person name="Porcel Sanchis D."/>
            <person name="Osborn A."/>
            <person name="Robinson D."/>
            <person name="Louie K.B."/>
            <person name="Bowen B.P."/>
            <person name="Bowers R."/>
            <person name="Lee J."/>
            <person name="Arnau Llombart V."/>
            <person name="Diaz Villanueva W."/>
            <person name="Gosliner T."/>
            <person name="Northen T."/>
            <person name="Cheng J.-F."/>
            <person name="Burkart M.D."/>
            <person name="Woyke T."/>
        </authorList>
    </citation>
    <scope>NUCLEOTIDE SEQUENCE</scope>
    <source>
        <strain evidence="5">Df01</strain>
    </source>
</reference>
<sequence length="635" mass="69381">MSAYQNVFDLSMEDSETFWSEAATGIVWDKPWEKVLDDTNAPFYRWFTGGELNTCENAVDRHVKAGYGEQPAIIYDSPAAGEKRVYTYADLQQKTAQLAGALKACGITQGDRVIIYMSMVPEAVFAMLACARLGAVHSVVFGGFSAKELAVRIDDAKAKFMLSTSCGLEPGRIVDYKKILDEALDMATHKVDGCAILQRPQQPCALVSGRDVDWNEFIADIEPAACVPVAATAPLYILYTSGTTGQPKGIVRDNGGHAVALQWTMTNIYDVGPGEVYWAASDIGWVVGHSYIVYAPLFNRNTTVLYEGKPVGTPDAGAFWRVISEHNVVSMFTAPTALRAIKKEDPKGELVRDYDLSRLRAQFLAGERSDPDTIDWVQRHLQVPVVDHWWQTETGWAIAANPLGIEHFPTKPGAACKPMPGYDLQALDDEGKILAAGELGNLAVKLPLPPGTFPTIWGDAERMRDNYLTAYPGYYLSGDSGMIDEDGYVHVMSRIDDVINVAAHRLSTGQMEESLCRHPDVAEAAVFGVADDFKGELPLGLVVLNSTVQRDANQICNELIAGVREDIGAVAAFKLVAVVKRLPKTRSGKILRGTMRKIASGEDYVVPGTIDDPAILDEIAEVLRQLEYPKTAGNK</sequence>
<evidence type="ECO:0000256" key="1">
    <source>
        <dbReference type="ARBA" id="ARBA00006432"/>
    </source>
</evidence>
<dbReference type="Pfam" id="PF00501">
    <property type="entry name" value="AMP-binding"/>
    <property type="match status" value="1"/>
</dbReference>
<gene>
    <name evidence="5" type="ORF">NQX30_02695</name>
</gene>
<dbReference type="Proteomes" id="UP001168167">
    <property type="component" value="Unassembled WGS sequence"/>
</dbReference>
<evidence type="ECO:0000259" key="4">
    <source>
        <dbReference type="Pfam" id="PF16177"/>
    </source>
</evidence>
<comment type="caution">
    <text evidence="5">The sequence shown here is derived from an EMBL/GenBank/DDBJ whole genome shotgun (WGS) entry which is preliminary data.</text>
</comment>
<accession>A0ABT7QKP6</accession>
<dbReference type="Pfam" id="PF16177">
    <property type="entry name" value="ACAS_N"/>
    <property type="match status" value="1"/>
</dbReference>
<reference evidence="5" key="2">
    <citation type="journal article" date="2023" name="Microbiome">
        <title>Synthase-selected sorting approach identifies a beta-lactone synthase in a nudibranch symbiotic bacterium.</title>
        <authorList>
            <person name="Dzunkova M."/>
            <person name="La Clair J.J."/>
            <person name="Tyml T."/>
            <person name="Doud D."/>
            <person name="Schulz F."/>
            <person name="Piquer-Esteban S."/>
            <person name="Porcel Sanchis D."/>
            <person name="Osborn A."/>
            <person name="Robinson D."/>
            <person name="Louie K.B."/>
            <person name="Bowen B.P."/>
            <person name="Bowers R.M."/>
            <person name="Lee J."/>
            <person name="Arnau V."/>
            <person name="Diaz-Villanueva W."/>
            <person name="Stepanauskas R."/>
            <person name="Gosliner T."/>
            <person name="Date S.V."/>
            <person name="Northen T.R."/>
            <person name="Cheng J.F."/>
            <person name="Burkart M.D."/>
            <person name="Woyke T."/>
        </authorList>
    </citation>
    <scope>NUCLEOTIDE SEQUENCE</scope>
    <source>
        <strain evidence="5">Df01</strain>
    </source>
</reference>
<dbReference type="EMBL" id="JANQAO010000001">
    <property type="protein sequence ID" value="MDM5147283.1"/>
    <property type="molecule type" value="Genomic_DNA"/>
</dbReference>
<feature type="domain" description="AMP-binding enzyme C-terminal" evidence="3">
    <location>
        <begin position="511"/>
        <end position="589"/>
    </location>
</feature>
<dbReference type="InterPro" id="IPR000873">
    <property type="entry name" value="AMP-dep_synth/lig_dom"/>
</dbReference>
<dbReference type="InterPro" id="IPR025110">
    <property type="entry name" value="AMP-bd_C"/>
</dbReference>
<feature type="domain" description="AMP-dependent synthetase/ligase" evidence="2">
    <location>
        <begin position="65"/>
        <end position="447"/>
    </location>
</feature>
<comment type="similarity">
    <text evidence="1">Belongs to the ATP-dependent AMP-binding enzyme family.</text>
</comment>
<dbReference type="PROSITE" id="PS00455">
    <property type="entry name" value="AMP_BINDING"/>
    <property type="match status" value="1"/>
</dbReference>
<dbReference type="PANTHER" id="PTHR43347:SF3">
    <property type="entry name" value="ACYL-COA SYNTHETASE SHORT-CHAIN FAMILY MEMBER 3, MITOCHONDRIAL"/>
    <property type="match status" value="1"/>
</dbReference>
<dbReference type="Gene3D" id="3.40.50.12780">
    <property type="entry name" value="N-terminal domain of ligase-like"/>
    <property type="match status" value="1"/>
</dbReference>
<evidence type="ECO:0000313" key="6">
    <source>
        <dbReference type="Proteomes" id="UP001168167"/>
    </source>
</evidence>
<protein>
    <submittedName>
        <fullName evidence="5">Propionyl-CoA synthetase</fullName>
    </submittedName>
</protein>
<dbReference type="Gene3D" id="3.30.300.30">
    <property type="match status" value="1"/>
</dbReference>
<proteinExistence type="inferred from homology"/>
<evidence type="ECO:0000259" key="3">
    <source>
        <dbReference type="Pfam" id="PF13193"/>
    </source>
</evidence>
<dbReference type="InterPro" id="IPR045851">
    <property type="entry name" value="AMP-bd_C_sf"/>
</dbReference>
<organism evidence="5 6">
    <name type="scientific">Candidatus Doriopsillibacter californiensis</name>
    <dbReference type="NCBI Taxonomy" id="2970740"/>
    <lineage>
        <taxon>Bacteria</taxon>
        <taxon>Pseudomonadati</taxon>
        <taxon>Pseudomonadota</taxon>
        <taxon>Gammaproteobacteria</taxon>
        <taxon>Candidatus Tethybacterales</taxon>
        <taxon>Candidatus Persebacteraceae</taxon>
        <taxon>Candidatus Doriopsillibacter</taxon>
    </lineage>
</organism>
<evidence type="ECO:0000313" key="5">
    <source>
        <dbReference type="EMBL" id="MDM5147283.1"/>
    </source>
</evidence>
<dbReference type="CDD" id="cd05967">
    <property type="entry name" value="PrpE"/>
    <property type="match status" value="1"/>
</dbReference>
<dbReference type="InterPro" id="IPR032387">
    <property type="entry name" value="ACAS_N"/>
</dbReference>
<keyword evidence="6" id="KW-1185">Reference proteome</keyword>
<name>A0ABT7QKP6_9GAMM</name>
<dbReference type="PANTHER" id="PTHR43347">
    <property type="entry name" value="ACYL-COA SYNTHETASE"/>
    <property type="match status" value="1"/>
</dbReference>
<evidence type="ECO:0000259" key="2">
    <source>
        <dbReference type="Pfam" id="PF00501"/>
    </source>
</evidence>